<dbReference type="PROSITE" id="PS51257">
    <property type="entry name" value="PROKAR_LIPOPROTEIN"/>
    <property type="match status" value="1"/>
</dbReference>
<dbReference type="Gene3D" id="2.60.40.10">
    <property type="entry name" value="Immunoglobulins"/>
    <property type="match status" value="2"/>
</dbReference>
<dbReference type="PROSITE" id="PS50853">
    <property type="entry name" value="FN3"/>
    <property type="match status" value="1"/>
</dbReference>
<accession>A0AA51RRF3</accession>
<evidence type="ECO:0000313" key="3">
    <source>
        <dbReference type="Proteomes" id="UP001239782"/>
    </source>
</evidence>
<dbReference type="EMBL" id="CP133548">
    <property type="protein sequence ID" value="WMS86177.1"/>
    <property type="molecule type" value="Genomic_DNA"/>
</dbReference>
<feature type="domain" description="Fibronectin type-III" evidence="1">
    <location>
        <begin position="120"/>
        <end position="217"/>
    </location>
</feature>
<keyword evidence="3" id="KW-1185">Reference proteome</keyword>
<reference evidence="2 3" key="1">
    <citation type="submission" date="2023-08" db="EMBL/GenBank/DDBJ databases">
        <title>Pleionea litopenaei sp. nov., isolated from stomach of juvenile Litopenaeus vannamei.</title>
        <authorList>
            <person name="Rho A.M."/>
            <person name="Hwang C.Y."/>
        </authorList>
    </citation>
    <scope>NUCLEOTIDE SEQUENCE [LARGE SCALE GENOMIC DNA]</scope>
    <source>
        <strain evidence="2 3">HL-JVS1</strain>
    </source>
</reference>
<dbReference type="Pfam" id="PF00041">
    <property type="entry name" value="fn3"/>
    <property type="match status" value="1"/>
</dbReference>
<dbReference type="RefSeq" id="WP_309201329.1">
    <property type="nucleotide sequence ID" value="NZ_CP133548.1"/>
</dbReference>
<proteinExistence type="predicted"/>
<dbReference type="AlphaFoldDB" id="A0AA51RRF3"/>
<gene>
    <name evidence="2" type="ORF">Q9312_13205</name>
</gene>
<dbReference type="SUPFAM" id="SSF49265">
    <property type="entry name" value="Fibronectin type III"/>
    <property type="match status" value="1"/>
</dbReference>
<protein>
    <submittedName>
        <fullName evidence="2">Fibronectin type III domain-containing protein</fullName>
    </submittedName>
</protein>
<organism evidence="2 3">
    <name type="scientific">Pleionea litopenaei</name>
    <dbReference type="NCBI Taxonomy" id="3070815"/>
    <lineage>
        <taxon>Bacteria</taxon>
        <taxon>Pseudomonadati</taxon>
        <taxon>Pseudomonadota</taxon>
        <taxon>Gammaproteobacteria</taxon>
        <taxon>Oceanospirillales</taxon>
        <taxon>Pleioneaceae</taxon>
        <taxon>Pleionea</taxon>
    </lineage>
</organism>
<dbReference type="InterPro" id="IPR013783">
    <property type="entry name" value="Ig-like_fold"/>
</dbReference>
<dbReference type="InterPro" id="IPR003961">
    <property type="entry name" value="FN3_dom"/>
</dbReference>
<dbReference type="CDD" id="cd00063">
    <property type="entry name" value="FN3"/>
    <property type="match status" value="1"/>
</dbReference>
<sequence>MVSRPIGIRKNKTNGLLLIASVFFITSCSNGESEADNRVENRPPDINILSPSPQIQANEHDLIDFRARADDYEDGDLSSQIEWTSDLQGVLDDGASFAMELDAGTHLITASVTDSANASVEQALRVEVAEANSNAAVFWSAPTENVDNTPLTDLIGFKVYYGNDPEQLTRFVEVNDPTRLSVVIENLTNNQRYYFAVTAVNSLGVESDFAPLVSKDT</sequence>
<dbReference type="Proteomes" id="UP001239782">
    <property type="component" value="Chromosome"/>
</dbReference>
<dbReference type="SMART" id="SM00060">
    <property type="entry name" value="FN3"/>
    <property type="match status" value="1"/>
</dbReference>
<evidence type="ECO:0000259" key="1">
    <source>
        <dbReference type="PROSITE" id="PS50853"/>
    </source>
</evidence>
<dbReference type="InterPro" id="IPR036116">
    <property type="entry name" value="FN3_sf"/>
</dbReference>
<dbReference type="KEGG" id="plei:Q9312_13205"/>
<name>A0AA51RRF3_9GAMM</name>
<evidence type="ECO:0000313" key="2">
    <source>
        <dbReference type="EMBL" id="WMS86177.1"/>
    </source>
</evidence>